<sequence>MSNIYEQNFQRRSLLILVLVGIFVISVICVSIPLLILRGKQEDDYLGKPNILLIIVDDLRPALGCYGDKIALTPNIDQLASKGVLFKSAYVQEALGAPSRTSFLTSRRPDTLHVYDSNTYWRDIVGNFSTLPQHFKFHGYETISVGKVFPHGMASNLTDDYPYSWTKVPYHPPTQGYENQPICPLDNGDYGLNLICPVNLNATGSLPDIEATDYAISYLQSKASFTDQDIPFFLGVGYYKPHIPFQIPREYLDLHPIEKMELAPNNNIVPESLKIAWNPWTDFREKDDMNYLNVSFPYGTLTNDTQLLIRQAYYASVSYVDDQIGKLLHALETTGHAEHTTVVLVGDNGFSLGEHQAWSKYSNFEVALKVPLIVYIPELMDDKKNKNPFQHHPVLKYAAKEKEAYSPPAPKYVIENLVELVDIFPTLTKIADIPIPPLCRVYSTTFCSEGLSFYTLIKQLVADPTSEFTWKTATFSQYPRPSLSPQQNSDRPDMKDIKYMGYSVRTGRFRYTEWLEFNISSYKPIFSNVVHRELYDHEFDPHELDNKIEAGDYLYVARELSIKIKKGWRHAMPPGMFDNPTNFL</sequence>
<dbReference type="Pfam" id="PF00884">
    <property type="entry name" value="Sulfatase"/>
    <property type="match status" value="1"/>
</dbReference>
<dbReference type="Proteomes" id="UP000827092">
    <property type="component" value="Unassembled WGS sequence"/>
</dbReference>
<keyword evidence="3" id="KW-0479">Metal-binding</keyword>
<keyword evidence="7" id="KW-0472">Membrane</keyword>
<feature type="transmembrane region" description="Helical" evidence="7">
    <location>
        <begin position="12"/>
        <end position="36"/>
    </location>
</feature>
<comment type="caution">
    <text evidence="9">The sequence shown here is derived from an EMBL/GenBank/DDBJ whole genome shotgun (WGS) entry which is preliminary data.</text>
</comment>
<dbReference type="EMBL" id="JAFNEN010000025">
    <property type="protein sequence ID" value="KAG8199679.1"/>
    <property type="molecule type" value="Genomic_DNA"/>
</dbReference>
<dbReference type="Gene3D" id="3.40.720.10">
    <property type="entry name" value="Alkaline Phosphatase, subunit A"/>
    <property type="match status" value="1"/>
</dbReference>
<keyword evidence="7" id="KW-1133">Transmembrane helix</keyword>
<evidence type="ECO:0000256" key="5">
    <source>
        <dbReference type="ARBA" id="ARBA00022801"/>
    </source>
</evidence>
<accession>A0AAV6VSK1</accession>
<keyword evidence="5" id="KW-0378">Hydrolase</keyword>
<dbReference type="CDD" id="cd16030">
    <property type="entry name" value="iduronate-2-sulfatase"/>
    <property type="match status" value="1"/>
</dbReference>
<dbReference type="AlphaFoldDB" id="A0AAV6VSK1"/>
<evidence type="ECO:0000256" key="2">
    <source>
        <dbReference type="ARBA" id="ARBA00008779"/>
    </source>
</evidence>
<gene>
    <name evidence="9" type="ORF">JTE90_022129</name>
</gene>
<protein>
    <recommendedName>
        <fullName evidence="8">Sulfatase N-terminal domain-containing protein</fullName>
    </recommendedName>
</protein>
<evidence type="ECO:0000256" key="4">
    <source>
        <dbReference type="ARBA" id="ARBA00022729"/>
    </source>
</evidence>
<dbReference type="InterPro" id="IPR017850">
    <property type="entry name" value="Alkaline_phosphatase_core_sf"/>
</dbReference>
<keyword evidence="7" id="KW-0812">Transmembrane</keyword>
<comment type="cofactor">
    <cofactor evidence="1">
        <name>Ca(2+)</name>
        <dbReference type="ChEBI" id="CHEBI:29108"/>
    </cofactor>
</comment>
<name>A0AAV6VSK1_9ARAC</name>
<dbReference type="SUPFAM" id="SSF53649">
    <property type="entry name" value="Alkaline phosphatase-like"/>
    <property type="match status" value="1"/>
</dbReference>
<evidence type="ECO:0000313" key="10">
    <source>
        <dbReference type="Proteomes" id="UP000827092"/>
    </source>
</evidence>
<keyword evidence="4" id="KW-0732">Signal</keyword>
<dbReference type="GO" id="GO:0004423">
    <property type="term" value="F:iduronate-2-sulfatase activity"/>
    <property type="evidence" value="ECO:0007669"/>
    <property type="project" value="InterPro"/>
</dbReference>
<organism evidence="9 10">
    <name type="scientific">Oedothorax gibbosus</name>
    <dbReference type="NCBI Taxonomy" id="931172"/>
    <lineage>
        <taxon>Eukaryota</taxon>
        <taxon>Metazoa</taxon>
        <taxon>Ecdysozoa</taxon>
        <taxon>Arthropoda</taxon>
        <taxon>Chelicerata</taxon>
        <taxon>Arachnida</taxon>
        <taxon>Araneae</taxon>
        <taxon>Araneomorphae</taxon>
        <taxon>Entelegynae</taxon>
        <taxon>Araneoidea</taxon>
        <taxon>Linyphiidae</taxon>
        <taxon>Erigoninae</taxon>
        <taxon>Oedothorax</taxon>
    </lineage>
</organism>
<dbReference type="PANTHER" id="PTHR45953">
    <property type="entry name" value="IDURONATE 2-SULFATASE"/>
    <property type="match status" value="1"/>
</dbReference>
<evidence type="ECO:0000256" key="3">
    <source>
        <dbReference type="ARBA" id="ARBA00022723"/>
    </source>
</evidence>
<evidence type="ECO:0000256" key="6">
    <source>
        <dbReference type="ARBA" id="ARBA00022837"/>
    </source>
</evidence>
<evidence type="ECO:0000313" key="9">
    <source>
        <dbReference type="EMBL" id="KAG8199679.1"/>
    </source>
</evidence>
<reference evidence="9 10" key="1">
    <citation type="journal article" date="2022" name="Nat. Ecol. Evol.">
        <title>A masculinizing supergene underlies an exaggerated male reproductive morph in a spider.</title>
        <authorList>
            <person name="Hendrickx F."/>
            <person name="De Corte Z."/>
            <person name="Sonet G."/>
            <person name="Van Belleghem S.M."/>
            <person name="Kostlbacher S."/>
            <person name="Vangestel C."/>
        </authorList>
    </citation>
    <scope>NUCLEOTIDE SEQUENCE [LARGE SCALE GENOMIC DNA]</scope>
    <source>
        <strain evidence="9">W744_W776</strain>
    </source>
</reference>
<dbReference type="GO" id="GO:0005737">
    <property type="term" value="C:cytoplasm"/>
    <property type="evidence" value="ECO:0007669"/>
    <property type="project" value="TreeGrafter"/>
</dbReference>
<dbReference type="GO" id="GO:0046872">
    <property type="term" value="F:metal ion binding"/>
    <property type="evidence" value="ECO:0007669"/>
    <property type="project" value="UniProtKB-KW"/>
</dbReference>
<evidence type="ECO:0000256" key="1">
    <source>
        <dbReference type="ARBA" id="ARBA00001913"/>
    </source>
</evidence>
<evidence type="ECO:0000256" key="7">
    <source>
        <dbReference type="SAM" id="Phobius"/>
    </source>
</evidence>
<keyword evidence="10" id="KW-1185">Reference proteome</keyword>
<dbReference type="InterPro" id="IPR000917">
    <property type="entry name" value="Sulfatase_N"/>
</dbReference>
<evidence type="ECO:0000259" key="8">
    <source>
        <dbReference type="Pfam" id="PF00884"/>
    </source>
</evidence>
<feature type="domain" description="Sulfatase N-terminal" evidence="8">
    <location>
        <begin position="49"/>
        <end position="399"/>
    </location>
</feature>
<dbReference type="InterPro" id="IPR035874">
    <property type="entry name" value="IDS"/>
</dbReference>
<keyword evidence="6" id="KW-0106">Calcium</keyword>
<comment type="similarity">
    <text evidence="2">Belongs to the sulfatase family.</text>
</comment>
<proteinExistence type="inferred from homology"/>
<dbReference type="PANTHER" id="PTHR45953:SF1">
    <property type="entry name" value="IDURONATE 2-SULFATASE"/>
    <property type="match status" value="1"/>
</dbReference>